<feature type="region of interest" description="Disordered" evidence="2">
    <location>
        <begin position="1214"/>
        <end position="1331"/>
    </location>
</feature>
<feature type="compositionally biased region" description="Basic and acidic residues" evidence="2">
    <location>
        <begin position="1263"/>
        <end position="1277"/>
    </location>
</feature>
<feature type="region of interest" description="Disordered" evidence="2">
    <location>
        <begin position="1350"/>
        <end position="1380"/>
    </location>
</feature>
<feature type="compositionally biased region" description="Low complexity" evidence="2">
    <location>
        <begin position="1701"/>
        <end position="1718"/>
    </location>
</feature>
<feature type="region of interest" description="Disordered" evidence="2">
    <location>
        <begin position="354"/>
        <end position="433"/>
    </location>
</feature>
<feature type="coiled-coil region" evidence="1">
    <location>
        <begin position="1183"/>
        <end position="1210"/>
    </location>
</feature>
<feature type="region of interest" description="Disordered" evidence="2">
    <location>
        <begin position="175"/>
        <end position="199"/>
    </location>
</feature>
<evidence type="ECO:0000313" key="4">
    <source>
        <dbReference type="Proteomes" id="UP000037069"/>
    </source>
</evidence>
<feature type="compositionally biased region" description="Polar residues" evidence="2">
    <location>
        <begin position="354"/>
        <end position="367"/>
    </location>
</feature>
<feature type="region of interest" description="Disordered" evidence="2">
    <location>
        <begin position="104"/>
        <end position="124"/>
    </location>
</feature>
<feature type="compositionally biased region" description="Low complexity" evidence="2">
    <location>
        <begin position="796"/>
        <end position="805"/>
    </location>
</feature>
<keyword evidence="4" id="KW-1185">Reference proteome</keyword>
<feature type="region of interest" description="Disordered" evidence="2">
    <location>
        <begin position="834"/>
        <end position="899"/>
    </location>
</feature>
<feature type="region of interest" description="Disordered" evidence="2">
    <location>
        <begin position="284"/>
        <end position="319"/>
    </location>
</feature>
<proteinExistence type="predicted"/>
<feature type="compositionally biased region" description="Polar residues" evidence="2">
    <location>
        <begin position="1096"/>
        <end position="1113"/>
    </location>
</feature>
<feature type="region of interest" description="Disordered" evidence="2">
    <location>
        <begin position="761"/>
        <end position="807"/>
    </location>
</feature>
<feature type="compositionally biased region" description="Basic and acidic residues" evidence="2">
    <location>
        <begin position="107"/>
        <end position="124"/>
    </location>
</feature>
<feature type="region of interest" description="Disordered" evidence="2">
    <location>
        <begin position="1672"/>
        <end position="1726"/>
    </location>
</feature>
<feature type="compositionally biased region" description="Low complexity" evidence="2">
    <location>
        <begin position="300"/>
        <end position="316"/>
    </location>
</feature>
<name>A0A0L0CC10_LUCCU</name>
<feature type="compositionally biased region" description="Basic and acidic residues" evidence="2">
    <location>
        <begin position="1229"/>
        <end position="1243"/>
    </location>
</feature>
<feature type="region of interest" description="Disordered" evidence="2">
    <location>
        <begin position="912"/>
        <end position="948"/>
    </location>
</feature>
<protein>
    <submittedName>
        <fullName evidence="3">Uncharacterized protein</fullName>
    </submittedName>
</protein>
<sequence>MSVNITVNGKFAKHCRPYSLLDDPQEIRKAEEKERRKLRLLQVREESKKLAKKIRDEVNEEKKRELQKLQAIKEKELECWRQHALQRKGEEYREAIFQIGTAHHAAKRENEQRADKQKQQGTYKDFKKQMAARKSQPGKVQFSCQKSCICQQTHTANKQFKCTCTQTDETHINDETHKRKRDLSFSSSESECEDEGYKEQTTLPQTSFSLSSTCDSTSSSLSNTQATQTSMFVPTKNKCLIKTPAVYLDVEVGTDDSVTISAPTEMKDKHAEYNRQFSSVIRVSPRKGHKEKENTCENPSLQQSTTTTNTLSSESTAKQVDVNKTVQERAQINKAAASKEKRFTIISDLVKKQQTNEPSTTDLNQGTACPPVSRATSASVTPHLSPKKQIREVSQRQPIVRPQPLSPRKASATSKSSRTITDHTQPATSFTATTKSNTAIASGSSSSGRVQFYDYNSKLAKERDQAPASVSVQRQRDQTQPTAMEQAELEKQRERERQLEALKRCQQMEERGQKALEREQVRRDCNELTEKLEALTREYPNQVPTNENQLNLFADKQLRKEGKMNMAVEKLLQRPTIIACSELNNPEQNINKPKSTATANKLVNELNVAALNHKHLLADDVSSDSCCSILLGYVDDQSRLVKRDLQSNEATQSETKQKRLQNLLKRLDQLRTSLVEELKNESESKKLRKQDDKAKLSSKEENLRQVIDSISEMRKEREQLLTNEKVSERKPLKTREKELQAKEAILEQKVREFYELQMQQNKLNNNGNKKDIKRVKSKEEKEENSSSSTKDKSENSQESSNNKENVICTSGENPLEIIITVKGETKCVKIPQKPKRKLLAKKSPSKLSTLIRSPQTKKHTPKKKTPLAKPLGGQGVLRRQNSYDSNSTSYMSLPSEMPNKIDDLTKEIAKERQKTKTAKELQKKQPTASQDKTVESEISLEPFDTPRSNQPVRINPLIAQYVQRLLGMSRNAVEKLGVSSSEIETPGSSIINTTGNITNSDTVISDERLISIHNFMEENRSFIKDLEQSMRTQNNVSLENSMRMFDDIWRKRLKGQSSDNKNKKTQDKTESKEKTKTDKLTKNSKIEENTKKSTKDNINQQKGKSLASNNKTVGSKLSSENLLKDLAKSLSSHYSSDDKESLKSLKLPQRSIQKSDKAIDARLSADSSKNEPDSQIARYAKLTENCTHRIAELTELINRVREEKQRLLEVTLSSVSDNGRQSTEYLELPEGKSSTRHDQEDLTRVSSSSEETTHNKQSQSSDTLHEMPKLTSADKNKQITASRDSGIAESRPITALENRIDQEPISQTSSESTMPQPVRKLKPPPTLKRFSPQLPEEELAHELSTILEVDTPATSRINTAAGQSTTDDRENASDTASQQPVKFPTFEQYIKQLDLDITQLNPEQSVLLQQEFTTFLECLQPNRSPANTPQYTEFPSISAYIQHLTETDHNLGETMEESLAQLRISGINPRNFPAVREYMKSNVTKSSPEQEQLLDTESLENITEEPTRTNTDDTASLDIEAELKRRKILKNSFRYSETKKQQIFSSTAHKDAAFFQEIVATESGVDKLSTSGNTSDLLDADLKRTVQQWPGEVRRKSKEIKILSSTTTSTNASAVANSALRAASLDDSSKDTGKALNLRDFLTRELLKHANITGSSSDETLSSHFIHSLIGSLTPRTPGAASKSGAMTLDRQKTSTPVPMQSSQTHSSTSSRSNGSSQLFSGESHLSSVHYQDRSVRFFTSDGDKADQSSE</sequence>
<feature type="coiled-coil region" evidence="1">
    <location>
        <begin position="40"/>
        <end position="79"/>
    </location>
</feature>
<feature type="compositionally biased region" description="Basic and acidic residues" evidence="2">
    <location>
        <begin position="912"/>
        <end position="923"/>
    </location>
</feature>
<feature type="compositionally biased region" description="Polar residues" evidence="2">
    <location>
        <begin position="411"/>
        <end position="433"/>
    </location>
</feature>
<evidence type="ECO:0000313" key="3">
    <source>
        <dbReference type="EMBL" id="KNC29772.1"/>
    </source>
</evidence>
<feature type="compositionally biased region" description="Polar residues" evidence="2">
    <location>
        <begin position="1214"/>
        <end position="1224"/>
    </location>
</feature>
<feature type="compositionally biased region" description="Polar residues" evidence="2">
    <location>
        <begin position="1352"/>
        <end position="1365"/>
    </location>
</feature>
<organism evidence="3 4">
    <name type="scientific">Lucilia cuprina</name>
    <name type="common">Green bottle fly</name>
    <name type="synonym">Australian sheep blowfly</name>
    <dbReference type="NCBI Taxonomy" id="7375"/>
    <lineage>
        <taxon>Eukaryota</taxon>
        <taxon>Metazoa</taxon>
        <taxon>Ecdysozoa</taxon>
        <taxon>Arthropoda</taxon>
        <taxon>Hexapoda</taxon>
        <taxon>Insecta</taxon>
        <taxon>Pterygota</taxon>
        <taxon>Neoptera</taxon>
        <taxon>Endopterygota</taxon>
        <taxon>Diptera</taxon>
        <taxon>Brachycera</taxon>
        <taxon>Muscomorpha</taxon>
        <taxon>Oestroidea</taxon>
        <taxon>Calliphoridae</taxon>
        <taxon>Luciliinae</taxon>
        <taxon>Lucilia</taxon>
    </lineage>
</organism>
<dbReference type="OrthoDB" id="8070503at2759"/>
<gene>
    <name evidence="3" type="ORF">FF38_11436</name>
</gene>
<feature type="compositionally biased region" description="Polar residues" evidence="2">
    <location>
        <begin position="1244"/>
        <end position="1262"/>
    </location>
</feature>
<comment type="caution">
    <text evidence="3">The sequence shown here is derived from an EMBL/GenBank/DDBJ whole genome shotgun (WGS) entry which is preliminary data.</text>
</comment>
<feature type="compositionally biased region" description="Basic residues" evidence="2">
    <location>
        <begin position="855"/>
        <end position="866"/>
    </location>
</feature>
<feature type="compositionally biased region" description="Basic residues" evidence="2">
    <location>
        <begin position="834"/>
        <end position="844"/>
    </location>
</feature>
<dbReference type="OMA" id="RPAIVTC"/>
<feature type="region of interest" description="Disordered" evidence="2">
    <location>
        <begin position="1052"/>
        <end position="1113"/>
    </location>
</feature>
<dbReference type="EMBL" id="JRES01000630">
    <property type="protein sequence ID" value="KNC29772.1"/>
    <property type="molecule type" value="Genomic_DNA"/>
</dbReference>
<feature type="compositionally biased region" description="Basic and acidic residues" evidence="2">
    <location>
        <begin position="777"/>
        <end position="795"/>
    </location>
</feature>
<feature type="compositionally biased region" description="Polar residues" evidence="2">
    <location>
        <begin position="1304"/>
        <end position="1315"/>
    </location>
</feature>
<feature type="compositionally biased region" description="Polar residues" evidence="2">
    <location>
        <begin position="468"/>
        <end position="483"/>
    </location>
</feature>
<feature type="compositionally biased region" description="Polar residues" evidence="2">
    <location>
        <begin position="879"/>
        <end position="892"/>
    </location>
</feature>
<evidence type="ECO:0000256" key="2">
    <source>
        <dbReference type="SAM" id="MobiDB-lite"/>
    </source>
</evidence>
<keyword evidence="1" id="KW-0175">Coiled coil</keyword>
<feature type="compositionally biased region" description="Basic and acidic residues" evidence="2">
    <location>
        <begin position="1060"/>
        <end position="1095"/>
    </location>
</feature>
<feature type="region of interest" description="Disordered" evidence="2">
    <location>
        <begin position="681"/>
        <end position="701"/>
    </location>
</feature>
<accession>A0A0L0CC10</accession>
<feature type="region of interest" description="Disordered" evidence="2">
    <location>
        <begin position="1133"/>
        <end position="1174"/>
    </location>
</feature>
<dbReference type="Proteomes" id="UP000037069">
    <property type="component" value="Unassembled WGS sequence"/>
</dbReference>
<feature type="region of interest" description="Disordered" evidence="2">
    <location>
        <begin position="461"/>
        <end position="494"/>
    </location>
</feature>
<reference evidence="3 4" key="1">
    <citation type="journal article" date="2015" name="Nat. Commun.">
        <title>Lucilia cuprina genome unlocks parasitic fly biology to underpin future interventions.</title>
        <authorList>
            <person name="Anstead C.A."/>
            <person name="Korhonen P.K."/>
            <person name="Young N.D."/>
            <person name="Hall R.S."/>
            <person name="Jex A.R."/>
            <person name="Murali S.C."/>
            <person name="Hughes D.S."/>
            <person name="Lee S.F."/>
            <person name="Perry T."/>
            <person name="Stroehlein A.J."/>
            <person name="Ansell B.R."/>
            <person name="Breugelmans B."/>
            <person name="Hofmann A."/>
            <person name="Qu J."/>
            <person name="Dugan S."/>
            <person name="Lee S.L."/>
            <person name="Chao H."/>
            <person name="Dinh H."/>
            <person name="Han Y."/>
            <person name="Doddapaneni H.V."/>
            <person name="Worley K.C."/>
            <person name="Muzny D.M."/>
            <person name="Ioannidis P."/>
            <person name="Waterhouse R.M."/>
            <person name="Zdobnov E.M."/>
            <person name="James P.J."/>
            <person name="Bagnall N.H."/>
            <person name="Kotze A.C."/>
            <person name="Gibbs R.A."/>
            <person name="Richards S."/>
            <person name="Batterham P."/>
            <person name="Gasser R.B."/>
        </authorList>
    </citation>
    <scope>NUCLEOTIDE SEQUENCE [LARGE SCALE GENOMIC DNA]</scope>
    <source>
        <strain evidence="3 4">LS</strain>
        <tissue evidence="3">Full body</tissue>
    </source>
</reference>
<evidence type="ECO:0000256" key="1">
    <source>
        <dbReference type="SAM" id="Coils"/>
    </source>
</evidence>